<name>A0A4C1T5P7_EUMVA</name>
<proteinExistence type="predicted"/>
<dbReference type="Proteomes" id="UP000299102">
    <property type="component" value="Unassembled WGS sequence"/>
</dbReference>
<evidence type="ECO:0000256" key="1">
    <source>
        <dbReference type="SAM" id="MobiDB-lite"/>
    </source>
</evidence>
<reference evidence="2 3" key="1">
    <citation type="journal article" date="2019" name="Commun. Biol.">
        <title>The bagworm genome reveals a unique fibroin gene that provides high tensile strength.</title>
        <authorList>
            <person name="Kono N."/>
            <person name="Nakamura H."/>
            <person name="Ohtoshi R."/>
            <person name="Tomita M."/>
            <person name="Numata K."/>
            <person name="Arakawa K."/>
        </authorList>
    </citation>
    <scope>NUCLEOTIDE SEQUENCE [LARGE SCALE GENOMIC DNA]</scope>
</reference>
<gene>
    <name evidence="2" type="ORF">EVAR_81019_1</name>
</gene>
<feature type="compositionally biased region" description="Pro residues" evidence="1">
    <location>
        <begin position="76"/>
        <end position="85"/>
    </location>
</feature>
<evidence type="ECO:0000313" key="3">
    <source>
        <dbReference type="Proteomes" id="UP000299102"/>
    </source>
</evidence>
<organism evidence="2 3">
    <name type="scientific">Eumeta variegata</name>
    <name type="common">Bagworm moth</name>
    <name type="synonym">Eumeta japonica</name>
    <dbReference type="NCBI Taxonomy" id="151549"/>
    <lineage>
        <taxon>Eukaryota</taxon>
        <taxon>Metazoa</taxon>
        <taxon>Ecdysozoa</taxon>
        <taxon>Arthropoda</taxon>
        <taxon>Hexapoda</taxon>
        <taxon>Insecta</taxon>
        <taxon>Pterygota</taxon>
        <taxon>Neoptera</taxon>
        <taxon>Endopterygota</taxon>
        <taxon>Lepidoptera</taxon>
        <taxon>Glossata</taxon>
        <taxon>Ditrysia</taxon>
        <taxon>Tineoidea</taxon>
        <taxon>Psychidae</taxon>
        <taxon>Oiketicinae</taxon>
        <taxon>Eumeta</taxon>
    </lineage>
</organism>
<dbReference type="EMBL" id="BGZK01000037">
    <property type="protein sequence ID" value="GBP09722.1"/>
    <property type="molecule type" value="Genomic_DNA"/>
</dbReference>
<evidence type="ECO:0000313" key="2">
    <source>
        <dbReference type="EMBL" id="GBP09722.1"/>
    </source>
</evidence>
<comment type="caution">
    <text evidence="2">The sequence shown here is derived from an EMBL/GenBank/DDBJ whole genome shotgun (WGS) entry which is preliminary data.</text>
</comment>
<accession>A0A4C1T5P7</accession>
<feature type="region of interest" description="Disordered" evidence="1">
    <location>
        <begin position="41"/>
        <end position="85"/>
    </location>
</feature>
<protein>
    <submittedName>
        <fullName evidence="2">Uncharacterized protein</fullName>
    </submittedName>
</protein>
<keyword evidence="3" id="KW-1185">Reference proteome</keyword>
<sequence>MLHKYLAGRDLSIGFRPEPECTERVDGFFSLTIEKNPSYEQELIRERKRARSREGSRERKKQTLGARTWPTSRPHTPGPRIPAPAPVLSSSPEFPLRLLVIYGHVNDHHARTGRFQICEQLINDFYVKSNFTSRSTRARAKLRVGGHIVVMGRCGYQPPGA</sequence>
<dbReference type="AlphaFoldDB" id="A0A4C1T5P7"/>